<comment type="caution">
    <text evidence="3">The sequence shown here is derived from an EMBL/GenBank/DDBJ whole genome shotgun (WGS) entry which is preliminary data.</text>
</comment>
<dbReference type="InterPro" id="IPR027417">
    <property type="entry name" value="P-loop_NTPase"/>
</dbReference>
<dbReference type="Pfam" id="PF24883">
    <property type="entry name" value="NPHP3_N"/>
    <property type="match status" value="1"/>
</dbReference>
<dbReference type="EMBL" id="CAJMWW010000288">
    <property type="protein sequence ID" value="CAE6462830.1"/>
    <property type="molecule type" value="Genomic_DNA"/>
</dbReference>
<dbReference type="Proteomes" id="UP000663841">
    <property type="component" value="Unassembled WGS sequence"/>
</dbReference>
<protein>
    <recommendedName>
        <fullName evidence="2">NACHT domain-containing protein</fullName>
    </recommendedName>
</protein>
<proteinExistence type="predicted"/>
<dbReference type="PROSITE" id="PS50837">
    <property type="entry name" value="NACHT"/>
    <property type="match status" value="1"/>
</dbReference>
<sequence length="411" mass="46512">MSFRKKIVDGFRAIQQEIDYVKNQQARPKKRRFLDSDQDEDNVLACYKRMRDRLQDLPLDISISTLTLVERHTMRLKDLAPAQTACYDSGNDLKVKRGPCTKGTRTNVLDEMYKWTSSRDSGNIYWMSGMAGTGKTTIAYSLCERLDRGPNRRLGASFFCSRSLPECGDVHKIIPSIAFQLAQRCHPFQYALCEAIKKNSGAPNKTPGLQFKHLLVEPLSDPKVREALPPYTLVVIDALDECEDKTSTQQILDVLLTSSEGLPIKFVISSRPEAVIRARMEKNDRRLVLHELDKKEVQSDIKIYLREGLARMSPLGSEIEKLSERAGVLFIYAATVIRYVGYDDFGRNPNARLKSVLGMISQRGNGQTKEIDQLYGAILEAAMNDDGIEETDQEDMKLMLHTTADSRGTEY</sequence>
<reference evidence="3" key="1">
    <citation type="submission" date="2021-01" db="EMBL/GenBank/DDBJ databases">
        <authorList>
            <person name="Kaushik A."/>
        </authorList>
    </citation>
    <scope>NUCLEOTIDE SEQUENCE</scope>
    <source>
        <strain evidence="3">AG3-T5</strain>
    </source>
</reference>
<feature type="domain" description="NACHT" evidence="2">
    <location>
        <begin position="123"/>
        <end position="274"/>
    </location>
</feature>
<dbReference type="InterPro" id="IPR007111">
    <property type="entry name" value="NACHT_NTPase"/>
</dbReference>
<dbReference type="PANTHER" id="PTHR10039:SF14">
    <property type="entry name" value="NACHT DOMAIN-CONTAINING PROTEIN"/>
    <property type="match status" value="1"/>
</dbReference>
<dbReference type="AlphaFoldDB" id="A0A8H3BSZ8"/>
<evidence type="ECO:0000259" key="2">
    <source>
        <dbReference type="PROSITE" id="PS50837"/>
    </source>
</evidence>
<evidence type="ECO:0000313" key="3">
    <source>
        <dbReference type="EMBL" id="CAE6462830.1"/>
    </source>
</evidence>
<evidence type="ECO:0000313" key="4">
    <source>
        <dbReference type="Proteomes" id="UP000663841"/>
    </source>
</evidence>
<accession>A0A8H3BSZ8</accession>
<dbReference type="InterPro" id="IPR056884">
    <property type="entry name" value="NPHP3-like_N"/>
</dbReference>
<gene>
    <name evidence="3" type="ORF">RDB_LOCUS156250</name>
</gene>
<dbReference type="Gene3D" id="3.40.50.300">
    <property type="entry name" value="P-loop containing nucleotide triphosphate hydrolases"/>
    <property type="match status" value="1"/>
</dbReference>
<dbReference type="PANTHER" id="PTHR10039">
    <property type="entry name" value="AMELOGENIN"/>
    <property type="match status" value="1"/>
</dbReference>
<dbReference type="SUPFAM" id="SSF52540">
    <property type="entry name" value="P-loop containing nucleoside triphosphate hydrolases"/>
    <property type="match status" value="1"/>
</dbReference>
<evidence type="ECO:0000256" key="1">
    <source>
        <dbReference type="ARBA" id="ARBA00022737"/>
    </source>
</evidence>
<keyword evidence="1" id="KW-0677">Repeat</keyword>
<organism evidence="3 4">
    <name type="scientific">Rhizoctonia solani</name>
    <dbReference type="NCBI Taxonomy" id="456999"/>
    <lineage>
        <taxon>Eukaryota</taxon>
        <taxon>Fungi</taxon>
        <taxon>Dikarya</taxon>
        <taxon>Basidiomycota</taxon>
        <taxon>Agaricomycotina</taxon>
        <taxon>Agaricomycetes</taxon>
        <taxon>Cantharellales</taxon>
        <taxon>Ceratobasidiaceae</taxon>
        <taxon>Rhizoctonia</taxon>
    </lineage>
</organism>
<name>A0A8H3BSZ8_9AGAM</name>